<dbReference type="AlphaFoldDB" id="A0A1L9RHB6"/>
<evidence type="ECO:0000313" key="3">
    <source>
        <dbReference type="Proteomes" id="UP000184383"/>
    </source>
</evidence>
<sequence length="89" mass="10492">MGTTSFVRLLQIYWVLRGSNFLWLRLIFTLPARQVLRLFFLLLRCPFGAALFWPLFFAVLIIRSFTSTRAVTRFQLHSLFILSYSTLIS</sequence>
<proteinExistence type="predicted"/>
<dbReference type="RefSeq" id="XP_040688006.1">
    <property type="nucleotide sequence ID" value="XM_040838347.1"/>
</dbReference>
<name>A0A1L9RHB6_ASPWE</name>
<keyword evidence="3" id="KW-1185">Reference proteome</keyword>
<dbReference type="EMBL" id="KV878213">
    <property type="protein sequence ID" value="OJJ34330.1"/>
    <property type="molecule type" value="Genomic_DNA"/>
</dbReference>
<accession>A0A1L9RHB6</accession>
<keyword evidence="1" id="KW-0812">Transmembrane</keyword>
<feature type="transmembrane region" description="Helical" evidence="1">
    <location>
        <begin position="38"/>
        <end position="62"/>
    </location>
</feature>
<organism evidence="2 3">
    <name type="scientific">Aspergillus wentii DTO 134E9</name>
    <dbReference type="NCBI Taxonomy" id="1073089"/>
    <lineage>
        <taxon>Eukaryota</taxon>
        <taxon>Fungi</taxon>
        <taxon>Dikarya</taxon>
        <taxon>Ascomycota</taxon>
        <taxon>Pezizomycotina</taxon>
        <taxon>Eurotiomycetes</taxon>
        <taxon>Eurotiomycetidae</taxon>
        <taxon>Eurotiales</taxon>
        <taxon>Aspergillaceae</taxon>
        <taxon>Aspergillus</taxon>
        <taxon>Aspergillus subgen. Cremei</taxon>
    </lineage>
</organism>
<reference evidence="3" key="1">
    <citation type="journal article" date="2017" name="Genome Biol.">
        <title>Comparative genomics reveals high biological diversity and specific adaptations in the industrially and medically important fungal genus Aspergillus.</title>
        <authorList>
            <person name="de Vries R.P."/>
            <person name="Riley R."/>
            <person name="Wiebenga A."/>
            <person name="Aguilar-Osorio G."/>
            <person name="Amillis S."/>
            <person name="Uchima C.A."/>
            <person name="Anderluh G."/>
            <person name="Asadollahi M."/>
            <person name="Askin M."/>
            <person name="Barry K."/>
            <person name="Battaglia E."/>
            <person name="Bayram O."/>
            <person name="Benocci T."/>
            <person name="Braus-Stromeyer S.A."/>
            <person name="Caldana C."/>
            <person name="Canovas D."/>
            <person name="Cerqueira G.C."/>
            <person name="Chen F."/>
            <person name="Chen W."/>
            <person name="Choi C."/>
            <person name="Clum A."/>
            <person name="Dos Santos R.A."/>
            <person name="Damasio A.R."/>
            <person name="Diallinas G."/>
            <person name="Emri T."/>
            <person name="Fekete E."/>
            <person name="Flipphi M."/>
            <person name="Freyberg S."/>
            <person name="Gallo A."/>
            <person name="Gournas C."/>
            <person name="Habgood R."/>
            <person name="Hainaut M."/>
            <person name="Harispe M.L."/>
            <person name="Henrissat B."/>
            <person name="Hilden K.S."/>
            <person name="Hope R."/>
            <person name="Hossain A."/>
            <person name="Karabika E."/>
            <person name="Karaffa L."/>
            <person name="Karanyi Z."/>
            <person name="Krasevec N."/>
            <person name="Kuo A."/>
            <person name="Kusch H."/>
            <person name="LaButti K."/>
            <person name="Lagendijk E.L."/>
            <person name="Lapidus A."/>
            <person name="Levasseur A."/>
            <person name="Lindquist E."/>
            <person name="Lipzen A."/>
            <person name="Logrieco A.F."/>
            <person name="MacCabe A."/>
            <person name="Maekelae M.R."/>
            <person name="Malavazi I."/>
            <person name="Melin P."/>
            <person name="Meyer V."/>
            <person name="Mielnichuk N."/>
            <person name="Miskei M."/>
            <person name="Molnar A.P."/>
            <person name="Mule G."/>
            <person name="Ngan C.Y."/>
            <person name="Orejas M."/>
            <person name="Orosz E."/>
            <person name="Ouedraogo J.P."/>
            <person name="Overkamp K.M."/>
            <person name="Park H.-S."/>
            <person name="Perrone G."/>
            <person name="Piumi F."/>
            <person name="Punt P.J."/>
            <person name="Ram A.F."/>
            <person name="Ramon A."/>
            <person name="Rauscher S."/>
            <person name="Record E."/>
            <person name="Riano-Pachon D.M."/>
            <person name="Robert V."/>
            <person name="Roehrig J."/>
            <person name="Ruller R."/>
            <person name="Salamov A."/>
            <person name="Salih N.S."/>
            <person name="Samson R.A."/>
            <person name="Sandor E."/>
            <person name="Sanguinetti M."/>
            <person name="Schuetze T."/>
            <person name="Sepcic K."/>
            <person name="Shelest E."/>
            <person name="Sherlock G."/>
            <person name="Sophianopoulou V."/>
            <person name="Squina F.M."/>
            <person name="Sun H."/>
            <person name="Susca A."/>
            <person name="Todd R.B."/>
            <person name="Tsang A."/>
            <person name="Unkles S.E."/>
            <person name="van de Wiele N."/>
            <person name="van Rossen-Uffink D."/>
            <person name="Oliveira J.V."/>
            <person name="Vesth T.C."/>
            <person name="Visser J."/>
            <person name="Yu J.-H."/>
            <person name="Zhou M."/>
            <person name="Andersen M.R."/>
            <person name="Archer D.B."/>
            <person name="Baker S.E."/>
            <person name="Benoit I."/>
            <person name="Brakhage A.A."/>
            <person name="Braus G.H."/>
            <person name="Fischer R."/>
            <person name="Frisvad J.C."/>
            <person name="Goldman G.H."/>
            <person name="Houbraken J."/>
            <person name="Oakley B."/>
            <person name="Pocsi I."/>
            <person name="Scazzocchio C."/>
            <person name="Seiboth B."/>
            <person name="vanKuyk P.A."/>
            <person name="Wortman J."/>
            <person name="Dyer P.S."/>
            <person name="Grigoriev I.V."/>
        </authorList>
    </citation>
    <scope>NUCLEOTIDE SEQUENCE [LARGE SCALE GENOMIC DNA]</scope>
    <source>
        <strain evidence="3">DTO 134E9</strain>
    </source>
</reference>
<feature type="transmembrane region" description="Helical" evidence="1">
    <location>
        <begin position="12"/>
        <end position="32"/>
    </location>
</feature>
<dbReference type="Proteomes" id="UP000184383">
    <property type="component" value="Unassembled WGS sequence"/>
</dbReference>
<evidence type="ECO:0000256" key="1">
    <source>
        <dbReference type="SAM" id="Phobius"/>
    </source>
</evidence>
<protein>
    <submittedName>
        <fullName evidence="2">Uncharacterized protein</fullName>
    </submittedName>
</protein>
<keyword evidence="1" id="KW-1133">Transmembrane helix</keyword>
<dbReference type="GeneID" id="63754195"/>
<keyword evidence="1" id="KW-0472">Membrane</keyword>
<gene>
    <name evidence="2" type="ORF">ASPWEDRAFT_578170</name>
</gene>
<evidence type="ECO:0000313" key="2">
    <source>
        <dbReference type="EMBL" id="OJJ34330.1"/>
    </source>
</evidence>
<dbReference type="VEuPathDB" id="FungiDB:ASPWEDRAFT_578170"/>